<evidence type="ECO:0000256" key="1">
    <source>
        <dbReference type="ARBA" id="ARBA00004141"/>
    </source>
</evidence>
<keyword evidence="5 7" id="KW-1133">Transmembrane helix</keyword>
<keyword evidence="6 7" id="KW-0472">Membrane</keyword>
<dbReference type="InterPro" id="IPR036259">
    <property type="entry name" value="MFS_trans_sf"/>
</dbReference>
<dbReference type="PANTHER" id="PTHR23511">
    <property type="entry name" value="SYNAPTIC VESICLE GLYCOPROTEIN 2"/>
    <property type="match status" value="1"/>
</dbReference>
<comment type="similarity">
    <text evidence="2">Belongs to the major facilitator superfamily.</text>
</comment>
<comment type="subcellular location">
    <subcellularLocation>
        <location evidence="1">Membrane</location>
        <topology evidence="1">Multi-pass membrane protein</topology>
    </subcellularLocation>
</comment>
<sequence>FAFCCIWLPESARFYVAHDERDKAKTVLERVARYNNKDLPEGALVADYIEQDEKYPKKRSGILALLEKPLLITTLLIWLVWMMNAFSYYGMTLYTTKLFQSTDTCHGGSEANAHHNRTSLCIPLKQEDYVDIIATSFSEVPGLILTFLLIERLGRKLTMSLQFLFFGIANYLLYFCMSRSVIVWILFVARAFIA</sequence>
<dbReference type="GO" id="GO:0022857">
    <property type="term" value="F:transmembrane transporter activity"/>
    <property type="evidence" value="ECO:0007669"/>
    <property type="project" value="InterPro"/>
</dbReference>
<feature type="non-terminal residue" evidence="8">
    <location>
        <position position="194"/>
    </location>
</feature>
<evidence type="ECO:0000256" key="7">
    <source>
        <dbReference type="SAM" id="Phobius"/>
    </source>
</evidence>
<reference evidence="8" key="1">
    <citation type="submission" date="2023-10" db="EMBL/GenBank/DDBJ databases">
        <title>Genome assembly of Pristionchus species.</title>
        <authorList>
            <person name="Yoshida K."/>
            <person name="Sommer R.J."/>
        </authorList>
    </citation>
    <scope>NUCLEOTIDE SEQUENCE</scope>
    <source>
        <strain evidence="8">RS0144</strain>
    </source>
</reference>
<evidence type="ECO:0000256" key="5">
    <source>
        <dbReference type="ARBA" id="ARBA00022989"/>
    </source>
</evidence>
<protein>
    <recommendedName>
        <fullName evidence="10">Membrane transporter</fullName>
    </recommendedName>
</protein>
<keyword evidence="3" id="KW-0813">Transport</keyword>
<evidence type="ECO:0000256" key="4">
    <source>
        <dbReference type="ARBA" id="ARBA00022692"/>
    </source>
</evidence>
<feature type="non-terminal residue" evidence="8">
    <location>
        <position position="1"/>
    </location>
</feature>
<dbReference type="PANTHER" id="PTHR23511:SF5">
    <property type="entry name" value="MAJOR FACILITATOR-TYPE TRANSPORTER HXNZ-RELATED"/>
    <property type="match status" value="1"/>
</dbReference>
<dbReference type="Gene3D" id="1.20.1250.20">
    <property type="entry name" value="MFS general substrate transporter like domains"/>
    <property type="match status" value="1"/>
</dbReference>
<evidence type="ECO:0000313" key="8">
    <source>
        <dbReference type="EMBL" id="GMS97565.1"/>
    </source>
</evidence>
<evidence type="ECO:0000256" key="6">
    <source>
        <dbReference type="ARBA" id="ARBA00023136"/>
    </source>
</evidence>
<accession>A0AAV5TSV1</accession>
<organism evidence="8 9">
    <name type="scientific">Pristionchus entomophagus</name>
    <dbReference type="NCBI Taxonomy" id="358040"/>
    <lineage>
        <taxon>Eukaryota</taxon>
        <taxon>Metazoa</taxon>
        <taxon>Ecdysozoa</taxon>
        <taxon>Nematoda</taxon>
        <taxon>Chromadorea</taxon>
        <taxon>Rhabditida</taxon>
        <taxon>Rhabditina</taxon>
        <taxon>Diplogasteromorpha</taxon>
        <taxon>Diplogasteroidea</taxon>
        <taxon>Neodiplogasteridae</taxon>
        <taxon>Pristionchus</taxon>
    </lineage>
</organism>
<evidence type="ECO:0000313" key="9">
    <source>
        <dbReference type="Proteomes" id="UP001432027"/>
    </source>
</evidence>
<dbReference type="Proteomes" id="UP001432027">
    <property type="component" value="Unassembled WGS sequence"/>
</dbReference>
<dbReference type="InterPro" id="IPR005828">
    <property type="entry name" value="MFS_sugar_transport-like"/>
</dbReference>
<evidence type="ECO:0008006" key="10">
    <source>
        <dbReference type="Google" id="ProtNLM"/>
    </source>
</evidence>
<name>A0AAV5TSV1_9BILA</name>
<dbReference type="Pfam" id="PF00083">
    <property type="entry name" value="Sugar_tr"/>
    <property type="match status" value="1"/>
</dbReference>
<dbReference type="SUPFAM" id="SSF103473">
    <property type="entry name" value="MFS general substrate transporter"/>
    <property type="match status" value="1"/>
</dbReference>
<dbReference type="EMBL" id="BTSX01000004">
    <property type="protein sequence ID" value="GMS97565.1"/>
    <property type="molecule type" value="Genomic_DNA"/>
</dbReference>
<dbReference type="GO" id="GO:0016020">
    <property type="term" value="C:membrane"/>
    <property type="evidence" value="ECO:0007669"/>
    <property type="project" value="UniProtKB-SubCell"/>
</dbReference>
<comment type="caution">
    <text evidence="8">The sequence shown here is derived from an EMBL/GenBank/DDBJ whole genome shotgun (WGS) entry which is preliminary data.</text>
</comment>
<feature type="transmembrane region" description="Helical" evidence="7">
    <location>
        <begin position="69"/>
        <end position="89"/>
    </location>
</feature>
<feature type="transmembrane region" description="Helical" evidence="7">
    <location>
        <begin position="132"/>
        <end position="150"/>
    </location>
</feature>
<gene>
    <name evidence="8" type="ORF">PENTCL1PPCAC_19740</name>
</gene>
<dbReference type="AlphaFoldDB" id="A0AAV5TSV1"/>
<feature type="transmembrane region" description="Helical" evidence="7">
    <location>
        <begin position="171"/>
        <end position="193"/>
    </location>
</feature>
<keyword evidence="9" id="KW-1185">Reference proteome</keyword>
<evidence type="ECO:0000256" key="3">
    <source>
        <dbReference type="ARBA" id="ARBA00022448"/>
    </source>
</evidence>
<keyword evidence="4 7" id="KW-0812">Transmembrane</keyword>
<proteinExistence type="inferred from homology"/>
<evidence type="ECO:0000256" key="2">
    <source>
        <dbReference type="ARBA" id="ARBA00008335"/>
    </source>
</evidence>